<feature type="compositionally biased region" description="Gly residues" evidence="1">
    <location>
        <begin position="124"/>
        <end position="141"/>
    </location>
</feature>
<evidence type="ECO:0000313" key="2">
    <source>
        <dbReference type="EMBL" id="KAA6367027.1"/>
    </source>
</evidence>
<feature type="compositionally biased region" description="Basic and acidic residues" evidence="1">
    <location>
        <begin position="76"/>
        <end position="86"/>
    </location>
</feature>
<organism evidence="2 3">
    <name type="scientific">Streblomastix strix</name>
    <dbReference type="NCBI Taxonomy" id="222440"/>
    <lineage>
        <taxon>Eukaryota</taxon>
        <taxon>Metamonada</taxon>
        <taxon>Preaxostyla</taxon>
        <taxon>Oxymonadida</taxon>
        <taxon>Streblomastigidae</taxon>
        <taxon>Streblomastix</taxon>
    </lineage>
</organism>
<proteinExistence type="predicted"/>
<dbReference type="AlphaFoldDB" id="A0A5J4U8X4"/>
<evidence type="ECO:0000313" key="3">
    <source>
        <dbReference type="Proteomes" id="UP000324800"/>
    </source>
</evidence>
<comment type="caution">
    <text evidence="2">The sequence shown here is derived from an EMBL/GenBank/DDBJ whole genome shotgun (WGS) entry which is preliminary data.</text>
</comment>
<reference evidence="2 3" key="1">
    <citation type="submission" date="2019-03" db="EMBL/GenBank/DDBJ databases">
        <title>Single cell metagenomics reveals metabolic interactions within the superorganism composed of flagellate Streblomastix strix and complex community of Bacteroidetes bacteria on its surface.</title>
        <authorList>
            <person name="Treitli S.C."/>
            <person name="Kolisko M."/>
            <person name="Husnik F."/>
            <person name="Keeling P."/>
            <person name="Hampl V."/>
        </authorList>
    </citation>
    <scope>NUCLEOTIDE SEQUENCE [LARGE SCALE GENOMIC DNA]</scope>
    <source>
        <strain evidence="2">ST1C</strain>
    </source>
</reference>
<dbReference type="Proteomes" id="UP000324800">
    <property type="component" value="Unassembled WGS sequence"/>
</dbReference>
<name>A0A5J4U8X4_9EUKA</name>
<sequence length="176" mass="18636">MIDNPIMNQPSTLPSSALEKRMFHALTSQAGSTIDVELENYGIEDEAIIIEDQQTYFNDPAVKLLQSEENSNSGFKKNEFDDKDSNQENIDEENTYTRKNESGTIHIYQGTEIFCDGYGSNGGGGKSGVSSGGGESSGGGNISSEGVRMSSGNGGGGGISSKFGDEGSSGHYITYC</sequence>
<feature type="region of interest" description="Disordered" evidence="1">
    <location>
        <begin position="124"/>
        <end position="176"/>
    </location>
</feature>
<feature type="compositionally biased region" description="Low complexity" evidence="1">
    <location>
        <begin position="142"/>
        <end position="151"/>
    </location>
</feature>
<evidence type="ECO:0000256" key="1">
    <source>
        <dbReference type="SAM" id="MobiDB-lite"/>
    </source>
</evidence>
<protein>
    <submittedName>
        <fullName evidence="2">Uncharacterized protein</fullName>
    </submittedName>
</protein>
<accession>A0A5J4U8X4</accession>
<dbReference type="EMBL" id="SNRW01018761">
    <property type="protein sequence ID" value="KAA6367027.1"/>
    <property type="molecule type" value="Genomic_DNA"/>
</dbReference>
<gene>
    <name evidence="2" type="ORF">EZS28_037446</name>
</gene>
<feature type="region of interest" description="Disordered" evidence="1">
    <location>
        <begin position="68"/>
        <end position="103"/>
    </location>
</feature>